<gene>
    <name evidence="1" type="ORF">P4T90_13035</name>
</gene>
<protein>
    <recommendedName>
        <fullName evidence="3">Threonine dehydratase</fullName>
    </recommendedName>
</protein>
<accession>A0ABU6MH23</accession>
<organism evidence="1 2">
    <name type="scientific">Heyndrickxia acidicola</name>
    <dbReference type="NCBI Taxonomy" id="209389"/>
    <lineage>
        <taxon>Bacteria</taxon>
        <taxon>Bacillati</taxon>
        <taxon>Bacillota</taxon>
        <taxon>Bacilli</taxon>
        <taxon>Bacillales</taxon>
        <taxon>Bacillaceae</taxon>
        <taxon>Heyndrickxia</taxon>
    </lineage>
</organism>
<proteinExistence type="predicted"/>
<keyword evidence="2" id="KW-1185">Reference proteome</keyword>
<dbReference type="Proteomes" id="UP001341444">
    <property type="component" value="Unassembled WGS sequence"/>
</dbReference>
<dbReference type="EMBL" id="JARMAB010000019">
    <property type="protein sequence ID" value="MED1203978.1"/>
    <property type="molecule type" value="Genomic_DNA"/>
</dbReference>
<evidence type="ECO:0000313" key="2">
    <source>
        <dbReference type="Proteomes" id="UP001341444"/>
    </source>
</evidence>
<sequence>MEFEFLTQDSAVPCLITADKDNGRYMVRKPDTSGEVFNNKEELVQWLKKNWVKNHILDEALFSKMMTSLKEE</sequence>
<comment type="caution">
    <text evidence="1">The sequence shown here is derived from an EMBL/GenBank/DDBJ whole genome shotgun (WGS) entry which is preliminary data.</text>
</comment>
<evidence type="ECO:0000313" key="1">
    <source>
        <dbReference type="EMBL" id="MED1203978.1"/>
    </source>
</evidence>
<name>A0ABU6MH23_9BACI</name>
<evidence type="ECO:0008006" key="3">
    <source>
        <dbReference type="Google" id="ProtNLM"/>
    </source>
</evidence>
<dbReference type="RefSeq" id="WP_066264270.1">
    <property type="nucleotide sequence ID" value="NZ_JARMAB010000019.1"/>
</dbReference>
<reference evidence="1 2" key="1">
    <citation type="submission" date="2023-03" db="EMBL/GenBank/DDBJ databases">
        <title>Bacillus Genome Sequencing.</title>
        <authorList>
            <person name="Dunlap C."/>
        </authorList>
    </citation>
    <scope>NUCLEOTIDE SEQUENCE [LARGE SCALE GENOMIC DNA]</scope>
    <source>
        <strain evidence="1 2">B-23453</strain>
    </source>
</reference>